<dbReference type="Gene3D" id="3.30.300.160">
    <property type="entry name" value="Type II secretion system, protein E, N-terminal domain"/>
    <property type="match status" value="1"/>
</dbReference>
<accession>A0AAU8MNE2</accession>
<dbReference type="NCBIfam" id="TIGR02538">
    <property type="entry name" value="type_IV_pilB"/>
    <property type="match status" value="1"/>
</dbReference>
<dbReference type="Gene3D" id="3.30.450.90">
    <property type="match status" value="1"/>
</dbReference>
<feature type="domain" description="Bacterial type II secretion system protein E" evidence="6">
    <location>
        <begin position="393"/>
        <end position="407"/>
    </location>
</feature>
<dbReference type="AlphaFoldDB" id="A0AAU8MNE2"/>
<proteinExistence type="inferred from homology"/>
<protein>
    <submittedName>
        <fullName evidence="7">Type IV-A pilus assembly ATPase PilB</fullName>
    </submittedName>
</protein>
<dbReference type="FunFam" id="3.40.50.300:FF:000398">
    <property type="entry name" value="Type IV pilus assembly ATPase PilB"/>
    <property type="match status" value="1"/>
</dbReference>
<dbReference type="SUPFAM" id="SSF160246">
    <property type="entry name" value="EspE N-terminal domain-like"/>
    <property type="match status" value="1"/>
</dbReference>
<dbReference type="FunFam" id="3.30.450.90:FF:000001">
    <property type="entry name" value="Type II secretion system ATPase GspE"/>
    <property type="match status" value="1"/>
</dbReference>
<dbReference type="GO" id="GO:0005737">
    <property type="term" value="C:cytoplasm"/>
    <property type="evidence" value="ECO:0007669"/>
    <property type="project" value="UniProtKB-SubCell"/>
</dbReference>
<evidence type="ECO:0000259" key="6">
    <source>
        <dbReference type="PROSITE" id="PS00662"/>
    </source>
</evidence>
<dbReference type="PROSITE" id="PS00662">
    <property type="entry name" value="T2SP_E"/>
    <property type="match status" value="1"/>
</dbReference>
<keyword evidence="3" id="KW-0963">Cytoplasm</keyword>
<evidence type="ECO:0000256" key="4">
    <source>
        <dbReference type="ARBA" id="ARBA00022741"/>
    </source>
</evidence>
<dbReference type="GO" id="GO:0005886">
    <property type="term" value="C:plasma membrane"/>
    <property type="evidence" value="ECO:0007669"/>
    <property type="project" value="TreeGrafter"/>
</dbReference>
<dbReference type="CDD" id="cd01129">
    <property type="entry name" value="PulE-GspE-like"/>
    <property type="match status" value="1"/>
</dbReference>
<evidence type="ECO:0000256" key="3">
    <source>
        <dbReference type="ARBA" id="ARBA00022490"/>
    </source>
</evidence>
<reference evidence="7" key="1">
    <citation type="submission" date="2024-06" db="EMBL/GenBank/DDBJ databases">
        <authorList>
            <person name="Li S."/>
        </authorList>
    </citation>
    <scope>NUCLEOTIDE SEQUENCE</scope>
    <source>
        <strain evidence="7">SR10</strain>
    </source>
</reference>
<dbReference type="EMBL" id="CP159925">
    <property type="protein sequence ID" value="XCO73076.1"/>
    <property type="molecule type" value="Genomic_DNA"/>
</dbReference>
<organism evidence="7">
    <name type="scientific">Lysobacter firmicutimachus</name>
    <dbReference type="NCBI Taxonomy" id="1792846"/>
    <lineage>
        <taxon>Bacteria</taxon>
        <taxon>Pseudomonadati</taxon>
        <taxon>Pseudomonadota</taxon>
        <taxon>Gammaproteobacteria</taxon>
        <taxon>Lysobacterales</taxon>
        <taxon>Lysobacteraceae</taxon>
        <taxon>Lysobacter</taxon>
    </lineage>
</organism>
<dbReference type="GO" id="GO:0016887">
    <property type="term" value="F:ATP hydrolysis activity"/>
    <property type="evidence" value="ECO:0007669"/>
    <property type="project" value="InterPro"/>
</dbReference>
<comment type="subcellular location">
    <subcellularLocation>
        <location evidence="1">Cytoplasm</location>
    </subcellularLocation>
</comment>
<dbReference type="Pfam" id="PF05157">
    <property type="entry name" value="MshEN"/>
    <property type="match status" value="1"/>
</dbReference>
<dbReference type="SUPFAM" id="SSF52540">
    <property type="entry name" value="P-loop containing nucleoside triphosphate hydrolases"/>
    <property type="match status" value="1"/>
</dbReference>
<keyword evidence="5" id="KW-0067">ATP-binding</keyword>
<evidence type="ECO:0000256" key="1">
    <source>
        <dbReference type="ARBA" id="ARBA00004496"/>
    </source>
</evidence>
<dbReference type="PANTHER" id="PTHR30258">
    <property type="entry name" value="TYPE II SECRETION SYSTEM PROTEIN GSPE-RELATED"/>
    <property type="match status" value="1"/>
</dbReference>
<dbReference type="PANTHER" id="PTHR30258:SF1">
    <property type="entry name" value="PROTEIN TRANSPORT PROTEIN HOFB HOMOLOG"/>
    <property type="match status" value="1"/>
</dbReference>
<dbReference type="GO" id="GO:0009297">
    <property type="term" value="P:pilus assembly"/>
    <property type="evidence" value="ECO:0007669"/>
    <property type="project" value="InterPro"/>
</dbReference>
<dbReference type="Gene3D" id="3.40.50.300">
    <property type="entry name" value="P-loop containing nucleotide triphosphate hydrolases"/>
    <property type="match status" value="1"/>
</dbReference>
<keyword evidence="4" id="KW-0547">Nucleotide-binding</keyword>
<dbReference type="InterPro" id="IPR001482">
    <property type="entry name" value="T2SS/T4SS_dom"/>
</dbReference>
<dbReference type="RefSeq" id="WP_363796232.1">
    <property type="nucleotide sequence ID" value="NZ_CP159925.1"/>
</dbReference>
<gene>
    <name evidence="7" type="primary">pilB</name>
    <name evidence="7" type="ORF">ABU614_11690</name>
</gene>
<dbReference type="GO" id="GO:0005524">
    <property type="term" value="F:ATP binding"/>
    <property type="evidence" value="ECO:0007669"/>
    <property type="project" value="UniProtKB-KW"/>
</dbReference>
<comment type="similarity">
    <text evidence="2">Belongs to the GSP E family.</text>
</comment>
<evidence type="ECO:0000256" key="5">
    <source>
        <dbReference type="ARBA" id="ARBA00022840"/>
    </source>
</evidence>
<dbReference type="InterPro" id="IPR037257">
    <property type="entry name" value="T2SS_E_N_sf"/>
</dbReference>
<evidence type="ECO:0000256" key="2">
    <source>
        <dbReference type="ARBA" id="ARBA00006611"/>
    </source>
</evidence>
<name>A0AAU8MNE2_9GAMM</name>
<sequence>MSIATANLVGITGIARRLVMDGALDEVKAREAMTAASADRKPIATYLAEQRLVTSGQLAAANSIEFGVPLFDPSAMDPSQSAVRAISEELIRKHNALPLFKRGNKLFIGLADPTNTGALDEIKFQTNAAVEAILVDEELIRRTLERWLESSDNLATTVGDGEGLETLEIGKDEDIANVGDSGIDAKGDDTPVVKFVNKVLVDAIRRGASDIHFEPYETEYRVRLRIDGLLKQVAKVPNKLHARIAARLKVMAQLDIAEKRVPQDGRIKLNLSKTKQIDFRMSTLPTLFGEKIVLRILDGSAARLGIEKLGYEDDQKELFVGAVVKPYGMVLVTGPTGSGKTVSLYTALNILNDEQRNISTVEDPVEIRVPGINQVQMNVKRGMTFAAALRSFLRQDPDVIMVGEIRDLETAEIAIKAAQTGHMVLSTLHTNDAPQTIARLMNMGVAPYNITSSVTLVIAQRLARRLHDCKREVHLPEHALLAEGFSHEEIASGFKLYEPAGCPDCTEGYKGRTGIYQVMPMTEEIQAIVLEGGNAMQIAEAAQRSGVRDLRRSALIKVMNGVTSLAEINRVTKD</sequence>
<evidence type="ECO:0000313" key="7">
    <source>
        <dbReference type="EMBL" id="XCO73076.1"/>
    </source>
</evidence>
<dbReference type="Pfam" id="PF00437">
    <property type="entry name" value="T2SSE"/>
    <property type="match status" value="1"/>
</dbReference>
<dbReference type="InterPro" id="IPR013374">
    <property type="entry name" value="ATPase_typ4_pilus-assembl_PilB"/>
</dbReference>
<dbReference type="InterPro" id="IPR007831">
    <property type="entry name" value="T2SS_GspE_N"/>
</dbReference>
<dbReference type="InterPro" id="IPR027417">
    <property type="entry name" value="P-loop_NTPase"/>
</dbReference>